<feature type="compositionally biased region" description="Polar residues" evidence="1">
    <location>
        <begin position="642"/>
        <end position="674"/>
    </location>
</feature>
<feature type="compositionally biased region" description="Basic and acidic residues" evidence="1">
    <location>
        <begin position="745"/>
        <end position="754"/>
    </location>
</feature>
<dbReference type="EMBL" id="JAAAHY010001215">
    <property type="protein sequence ID" value="KAF9951293.1"/>
    <property type="molecule type" value="Genomic_DNA"/>
</dbReference>
<sequence length="754" mass="79023">MMQHTDQRTGASEAIVNTPTKQQPLEQPDTVKNSNDDGAVHGQPDLQSNTSPSTLAKITTPLPSINRTDLDAAGPSPLGTPVPYDSDNIEPKDDRNNNTLTAPTADATHGRRPSLTDTVLATAATAATSAASAASTVVSAALKFVATDDHDDSETADTATTGAGGVGTGILPVLLRSSQDDHQGLEFSQRRLSVDPSKKAPSELCNSVTGKQGFGETDTSVVADSILNELGKNTSDLKISSVEPVSTGVGTTAAVLPANSATVTSNGSPSTPLTVTDAPLEAKTNADHGLKSPDKALSTEQVGARVTNASGNSDNKEGNADGRKDETVGSKKPTSAAPPVSTMYVTGHGPESARHQGLNVDHPAVSHTSASKTNHSGLGVDKPKVVGEPRDLNFHRTGSLHVDKHPAAHPHDHHEIHVPHHDHDASVAAEGDHHGAPIQTSRDNSKVIHGNEHHLTQNTSAEAKAAIAKNPFEAHMSHHRGSASSGLGVDHPVIPTANLAGSGSSDNTNRNRPHGTYNSAINVDKAGSPDHKRSGMNVDGPAAAVHHLATVKDPLSKSTKSKVRTEGGGKVLDPKVNNTTSNVRTEADGVSASTSTSSKHYPDDDRESVLDKVKNVFRRSSVNTMSSKESSSSNNKNRGSVASESANNGITVQSNNASSHPTVTKTSSRSSFPEQTVHAPAEYNGPVPETAPGEEVVWVKRVVQTDYYDGDEDQAGASVENHKNRRPHRSLLDRLRGRHPAPPVDKGKQRVQDF</sequence>
<proteinExistence type="predicted"/>
<organism evidence="2 3">
    <name type="scientific">Mortierella alpina</name>
    <name type="common">Oleaginous fungus</name>
    <name type="synonym">Mortierella renispora</name>
    <dbReference type="NCBI Taxonomy" id="64518"/>
    <lineage>
        <taxon>Eukaryota</taxon>
        <taxon>Fungi</taxon>
        <taxon>Fungi incertae sedis</taxon>
        <taxon>Mucoromycota</taxon>
        <taxon>Mortierellomycotina</taxon>
        <taxon>Mortierellomycetes</taxon>
        <taxon>Mortierellales</taxon>
        <taxon>Mortierellaceae</taxon>
        <taxon>Mortierella</taxon>
    </lineage>
</organism>
<feature type="region of interest" description="Disordered" evidence="1">
    <location>
        <begin position="709"/>
        <end position="754"/>
    </location>
</feature>
<feature type="region of interest" description="Disordered" evidence="1">
    <location>
        <begin position="494"/>
        <end position="674"/>
    </location>
</feature>
<reference evidence="2" key="1">
    <citation type="journal article" date="2020" name="Fungal Divers.">
        <title>Resolving the Mortierellaceae phylogeny through synthesis of multi-gene phylogenetics and phylogenomics.</title>
        <authorList>
            <person name="Vandepol N."/>
            <person name="Liber J."/>
            <person name="Desiro A."/>
            <person name="Na H."/>
            <person name="Kennedy M."/>
            <person name="Barry K."/>
            <person name="Grigoriev I.V."/>
            <person name="Miller A.N."/>
            <person name="O'Donnell K."/>
            <person name="Stajich J.E."/>
            <person name="Bonito G."/>
        </authorList>
    </citation>
    <scope>NUCLEOTIDE SEQUENCE</scope>
    <source>
        <strain evidence="2">CK1249</strain>
    </source>
</reference>
<protein>
    <submittedName>
        <fullName evidence="2">Uncharacterized protein</fullName>
    </submittedName>
</protein>
<comment type="caution">
    <text evidence="2">The sequence shown here is derived from an EMBL/GenBank/DDBJ whole genome shotgun (WGS) entry which is preliminary data.</text>
</comment>
<dbReference type="Proteomes" id="UP000738359">
    <property type="component" value="Unassembled WGS sequence"/>
</dbReference>
<feature type="compositionally biased region" description="Polar residues" evidence="1">
    <location>
        <begin position="15"/>
        <end position="33"/>
    </location>
</feature>
<dbReference type="AlphaFoldDB" id="A0A9P6LY54"/>
<evidence type="ECO:0000313" key="2">
    <source>
        <dbReference type="EMBL" id="KAF9951293.1"/>
    </source>
</evidence>
<accession>A0A9P6LY54</accession>
<feature type="region of interest" description="Disordered" evidence="1">
    <location>
        <begin position="188"/>
        <end position="211"/>
    </location>
</feature>
<feature type="compositionally biased region" description="Polar residues" evidence="1">
    <location>
        <begin position="499"/>
        <end position="521"/>
    </location>
</feature>
<name>A0A9P6LY54_MORAP</name>
<feature type="compositionally biased region" description="Basic and acidic residues" evidence="1">
    <location>
        <begin position="600"/>
        <end position="614"/>
    </location>
</feature>
<feature type="region of interest" description="Disordered" evidence="1">
    <location>
        <begin position="304"/>
        <end position="354"/>
    </location>
</feature>
<feature type="compositionally biased region" description="Polar residues" evidence="1">
    <location>
        <begin position="45"/>
        <end position="67"/>
    </location>
</feature>
<gene>
    <name evidence="2" type="ORF">BGZ70_001042</name>
</gene>
<evidence type="ECO:0000256" key="1">
    <source>
        <dbReference type="SAM" id="MobiDB-lite"/>
    </source>
</evidence>
<feature type="compositionally biased region" description="Basic and acidic residues" evidence="1">
    <location>
        <begin position="188"/>
        <end position="201"/>
    </location>
</feature>
<feature type="compositionally biased region" description="Basic and acidic residues" evidence="1">
    <location>
        <begin position="314"/>
        <end position="329"/>
    </location>
</feature>
<dbReference type="OrthoDB" id="2422346at2759"/>
<evidence type="ECO:0000313" key="3">
    <source>
        <dbReference type="Proteomes" id="UP000738359"/>
    </source>
</evidence>
<feature type="region of interest" description="Disordered" evidence="1">
    <location>
        <begin position="1"/>
        <end position="113"/>
    </location>
</feature>
<feature type="compositionally biased region" description="Low complexity" evidence="1">
    <location>
        <begin position="620"/>
        <end position="640"/>
    </location>
</feature>
<keyword evidence="3" id="KW-1185">Reference proteome</keyword>